<dbReference type="Proteomes" id="UP000568022">
    <property type="component" value="Unassembled WGS sequence"/>
</dbReference>
<reference evidence="2 3" key="1">
    <citation type="submission" date="2020-08" db="EMBL/GenBank/DDBJ databases">
        <title>Genomic Encyclopedia of Type Strains, Phase III (KMG-III): the genomes of soil and plant-associated and newly described type strains.</title>
        <authorList>
            <person name="Whitman W."/>
        </authorList>
    </citation>
    <scope>NUCLEOTIDE SEQUENCE [LARGE SCALE GENOMIC DNA]</scope>
    <source>
        <strain evidence="2 3">CECT 3226</strain>
    </source>
</reference>
<feature type="compositionally biased region" description="Basic and acidic residues" evidence="1">
    <location>
        <begin position="13"/>
        <end position="42"/>
    </location>
</feature>
<organism evidence="2 3">
    <name type="scientific">Streptomyces griseoloalbus</name>
    <dbReference type="NCBI Taxonomy" id="67303"/>
    <lineage>
        <taxon>Bacteria</taxon>
        <taxon>Bacillati</taxon>
        <taxon>Actinomycetota</taxon>
        <taxon>Actinomycetes</taxon>
        <taxon>Kitasatosporales</taxon>
        <taxon>Streptomycetaceae</taxon>
        <taxon>Streptomyces</taxon>
    </lineage>
</organism>
<protein>
    <submittedName>
        <fullName evidence="2">Uncharacterized protein</fullName>
    </submittedName>
</protein>
<feature type="region of interest" description="Disordered" evidence="1">
    <location>
        <begin position="1"/>
        <end position="42"/>
    </location>
</feature>
<comment type="caution">
    <text evidence="2">The sequence shown here is derived from an EMBL/GenBank/DDBJ whole genome shotgun (WGS) entry which is preliminary data.</text>
</comment>
<sequence>MTCPPASGARRPGGKDIDQAGDRRVRGDRAEDGRLAPQHRDIRKAVTAELDRQGDVQENLVL</sequence>
<dbReference type="AlphaFoldDB" id="A0A7W8FAG5"/>
<gene>
    <name evidence="2" type="ORF">FHS32_005983</name>
</gene>
<evidence type="ECO:0000256" key="1">
    <source>
        <dbReference type="SAM" id="MobiDB-lite"/>
    </source>
</evidence>
<name>A0A7W8FAG5_9ACTN</name>
<proteinExistence type="predicted"/>
<evidence type="ECO:0000313" key="2">
    <source>
        <dbReference type="EMBL" id="MBB5129198.1"/>
    </source>
</evidence>
<dbReference type="EMBL" id="JACHJE010000017">
    <property type="protein sequence ID" value="MBB5129198.1"/>
    <property type="molecule type" value="Genomic_DNA"/>
</dbReference>
<accession>A0A7W8FAG5</accession>
<keyword evidence="3" id="KW-1185">Reference proteome</keyword>
<evidence type="ECO:0000313" key="3">
    <source>
        <dbReference type="Proteomes" id="UP000568022"/>
    </source>
</evidence>